<evidence type="ECO:0000313" key="3">
    <source>
        <dbReference type="Proteomes" id="UP001212841"/>
    </source>
</evidence>
<organism evidence="2 3">
    <name type="scientific">Rhizophlyctis rosea</name>
    <dbReference type="NCBI Taxonomy" id="64517"/>
    <lineage>
        <taxon>Eukaryota</taxon>
        <taxon>Fungi</taxon>
        <taxon>Fungi incertae sedis</taxon>
        <taxon>Chytridiomycota</taxon>
        <taxon>Chytridiomycota incertae sedis</taxon>
        <taxon>Chytridiomycetes</taxon>
        <taxon>Rhizophlyctidales</taxon>
        <taxon>Rhizophlyctidaceae</taxon>
        <taxon>Rhizophlyctis</taxon>
    </lineage>
</organism>
<gene>
    <name evidence="2" type="ORF">HK097_003134</name>
</gene>
<proteinExistence type="predicted"/>
<feature type="signal peptide" evidence="1">
    <location>
        <begin position="1"/>
        <end position="31"/>
    </location>
</feature>
<evidence type="ECO:0000256" key="1">
    <source>
        <dbReference type="SAM" id="SignalP"/>
    </source>
</evidence>
<comment type="caution">
    <text evidence="2">The sequence shown here is derived from an EMBL/GenBank/DDBJ whole genome shotgun (WGS) entry which is preliminary data.</text>
</comment>
<name>A0AAD5X3X3_9FUNG</name>
<accession>A0AAD5X3X3</accession>
<dbReference type="Proteomes" id="UP001212841">
    <property type="component" value="Unassembled WGS sequence"/>
</dbReference>
<keyword evidence="1" id="KW-0732">Signal</keyword>
<dbReference type="AlphaFoldDB" id="A0AAD5X3X3"/>
<reference evidence="2" key="1">
    <citation type="submission" date="2020-05" db="EMBL/GenBank/DDBJ databases">
        <title>Phylogenomic resolution of chytrid fungi.</title>
        <authorList>
            <person name="Stajich J.E."/>
            <person name="Amses K."/>
            <person name="Simmons R."/>
            <person name="Seto K."/>
            <person name="Myers J."/>
            <person name="Bonds A."/>
            <person name="Quandt C.A."/>
            <person name="Barry K."/>
            <person name="Liu P."/>
            <person name="Grigoriev I."/>
            <person name="Longcore J.E."/>
            <person name="James T.Y."/>
        </authorList>
    </citation>
    <scope>NUCLEOTIDE SEQUENCE</scope>
    <source>
        <strain evidence="2">JEL0318</strain>
    </source>
</reference>
<evidence type="ECO:0000313" key="2">
    <source>
        <dbReference type="EMBL" id="KAJ3053896.1"/>
    </source>
</evidence>
<dbReference type="EMBL" id="JADGJD010000172">
    <property type="protein sequence ID" value="KAJ3053896.1"/>
    <property type="molecule type" value="Genomic_DNA"/>
</dbReference>
<feature type="chain" id="PRO_5042021961" evidence="1">
    <location>
        <begin position="32"/>
        <end position="86"/>
    </location>
</feature>
<keyword evidence="3" id="KW-1185">Reference proteome</keyword>
<sequence>MTLLSALKAHRGLKFTLAVVAATLASGVALSERNLFQNPEIVLNPDTRRDHPYGWLNVGEDQNLKLYDVSHKLKGTKPPKETYMDV</sequence>
<protein>
    <submittedName>
        <fullName evidence="2">Uncharacterized protein</fullName>
    </submittedName>
</protein>